<comment type="caution">
    <text evidence="2">The sequence shown here is derived from an EMBL/GenBank/DDBJ whole genome shotgun (WGS) entry which is preliminary data.</text>
</comment>
<reference evidence="2 3" key="1">
    <citation type="submission" date="2018-09" db="EMBL/GenBank/DDBJ databases">
        <authorList>
            <person name="Zhu H."/>
        </authorList>
    </citation>
    <scope>NUCLEOTIDE SEQUENCE [LARGE SCALE GENOMIC DNA]</scope>
    <source>
        <strain evidence="2 3">K1W22B-8</strain>
    </source>
</reference>
<name>A0A418VUL5_9PROT</name>
<dbReference type="InterPro" id="IPR053145">
    <property type="entry name" value="AB_hydrolase_Est10"/>
</dbReference>
<gene>
    <name evidence="2" type="ORF">D3874_26775</name>
</gene>
<evidence type="ECO:0000313" key="2">
    <source>
        <dbReference type="EMBL" id="RJF80847.1"/>
    </source>
</evidence>
<dbReference type="GO" id="GO:0052689">
    <property type="term" value="F:carboxylic ester hydrolase activity"/>
    <property type="evidence" value="ECO:0007669"/>
    <property type="project" value="TreeGrafter"/>
</dbReference>
<dbReference type="AlphaFoldDB" id="A0A418VUL5"/>
<keyword evidence="3" id="KW-1185">Reference proteome</keyword>
<dbReference type="Proteomes" id="UP000284605">
    <property type="component" value="Unassembled WGS sequence"/>
</dbReference>
<dbReference type="Gene3D" id="3.40.50.1820">
    <property type="entry name" value="alpha/beta hydrolase"/>
    <property type="match status" value="1"/>
</dbReference>
<dbReference type="SUPFAM" id="SSF53474">
    <property type="entry name" value="alpha/beta-Hydrolases"/>
    <property type="match status" value="1"/>
</dbReference>
<dbReference type="PANTHER" id="PTHR43265:SF1">
    <property type="entry name" value="ESTERASE ESTD"/>
    <property type="match status" value="1"/>
</dbReference>
<evidence type="ECO:0000259" key="1">
    <source>
        <dbReference type="Pfam" id="PF12146"/>
    </source>
</evidence>
<evidence type="ECO:0000313" key="3">
    <source>
        <dbReference type="Proteomes" id="UP000284605"/>
    </source>
</evidence>
<keyword evidence="2" id="KW-0378">Hydrolase</keyword>
<dbReference type="PANTHER" id="PTHR43265">
    <property type="entry name" value="ESTERASE ESTD"/>
    <property type="match status" value="1"/>
</dbReference>
<sequence>MVGSLSAPALALTEEAVSLGLLQGTLALPPLAAGNRVPAVLILAGSGPVDRDGNLPGMINNSLRLVAHGLAEQGIASLRVDKRGIAESGPAGPREEDLRFQTFVDDALAWAESLRQDPRIGPIYLLGHSEGALVVTLAAQKAPKGSVSGLILLAGAGQSAAQVIERQLAEMGVSAALQAASKHITDELVQGRHVADVPPDLAALYRPSVQDYLISWLPLDPAAELARTDVPVLIVQGTIDIQISVADARLLQAARPDAKLVLIEGMNHVLKRAPANRFLNRQTYAIPLLPLADGLLPAITDFIGGR</sequence>
<accession>A0A418VUL5</accession>
<feature type="domain" description="Serine aminopeptidase S33" evidence="1">
    <location>
        <begin position="66"/>
        <end position="182"/>
    </location>
</feature>
<dbReference type="OrthoDB" id="9809549at2"/>
<dbReference type="InterPro" id="IPR022742">
    <property type="entry name" value="Hydrolase_4"/>
</dbReference>
<dbReference type="Pfam" id="PF12146">
    <property type="entry name" value="Hydrolase_4"/>
    <property type="match status" value="1"/>
</dbReference>
<dbReference type="EMBL" id="QYUK01000016">
    <property type="protein sequence ID" value="RJF80847.1"/>
    <property type="molecule type" value="Genomic_DNA"/>
</dbReference>
<organism evidence="2 3">
    <name type="scientific">Oleomonas cavernae</name>
    <dbReference type="NCBI Taxonomy" id="2320859"/>
    <lineage>
        <taxon>Bacteria</taxon>
        <taxon>Pseudomonadati</taxon>
        <taxon>Pseudomonadota</taxon>
        <taxon>Alphaproteobacteria</taxon>
        <taxon>Acetobacterales</taxon>
        <taxon>Acetobacteraceae</taxon>
        <taxon>Oleomonas</taxon>
    </lineage>
</organism>
<proteinExistence type="predicted"/>
<protein>
    <submittedName>
        <fullName evidence="2">Alpha/beta fold hydrolase</fullName>
    </submittedName>
</protein>
<dbReference type="InterPro" id="IPR029058">
    <property type="entry name" value="AB_hydrolase_fold"/>
</dbReference>